<evidence type="ECO:0000256" key="1">
    <source>
        <dbReference type="ARBA" id="ARBA00004141"/>
    </source>
</evidence>
<feature type="region of interest" description="Disordered" evidence="6">
    <location>
        <begin position="350"/>
        <end position="370"/>
    </location>
</feature>
<dbReference type="Proteomes" id="UP000056925">
    <property type="component" value="Chromosome"/>
</dbReference>
<dbReference type="KEGG" id="mthe:MSTHC_0311"/>
<evidence type="ECO:0000256" key="6">
    <source>
        <dbReference type="SAM" id="MobiDB-lite"/>
    </source>
</evidence>
<feature type="transmembrane region" description="Helical" evidence="7">
    <location>
        <begin position="208"/>
        <end position="232"/>
    </location>
</feature>
<feature type="transmembrane region" description="Helical" evidence="7">
    <location>
        <begin position="84"/>
        <end position="106"/>
    </location>
</feature>
<dbReference type="HOGENOM" id="CLU_031275_0_3_2"/>
<feature type="transmembrane region" description="Helical" evidence="7">
    <location>
        <begin position="55"/>
        <end position="72"/>
    </location>
</feature>
<evidence type="ECO:0000256" key="5">
    <source>
        <dbReference type="ARBA" id="ARBA00023136"/>
    </source>
</evidence>
<dbReference type="PANTHER" id="PTHR21716">
    <property type="entry name" value="TRANSMEMBRANE PROTEIN"/>
    <property type="match status" value="1"/>
</dbReference>
<comment type="similarity">
    <text evidence="2">Belongs to the autoinducer-2 exporter (AI-2E) (TC 2.A.86) family.</text>
</comment>
<dbReference type="PATRIC" id="fig|1434121.4.peg.389"/>
<feature type="transmembrane region" description="Helical" evidence="7">
    <location>
        <begin position="271"/>
        <end position="290"/>
    </location>
</feature>
<evidence type="ECO:0000256" key="4">
    <source>
        <dbReference type="ARBA" id="ARBA00022989"/>
    </source>
</evidence>
<feature type="transmembrane region" description="Helical" evidence="7">
    <location>
        <begin position="310"/>
        <end position="340"/>
    </location>
</feature>
<organism evidence="8 9">
    <name type="scientific">Methanosarcina thermophila CHTI-55</name>
    <dbReference type="NCBI Taxonomy" id="1434121"/>
    <lineage>
        <taxon>Archaea</taxon>
        <taxon>Methanobacteriati</taxon>
        <taxon>Methanobacteriota</taxon>
        <taxon>Stenosarchaea group</taxon>
        <taxon>Methanomicrobia</taxon>
        <taxon>Methanosarcinales</taxon>
        <taxon>Methanosarcinaceae</taxon>
        <taxon>Methanosarcina</taxon>
    </lineage>
</organism>
<comment type="subcellular location">
    <subcellularLocation>
        <location evidence="1">Membrane</location>
        <topology evidence="1">Multi-pass membrane protein</topology>
    </subcellularLocation>
</comment>
<accession>A0A0E3H9S8</accession>
<keyword evidence="3 7" id="KW-0812">Transmembrane</keyword>
<gene>
    <name evidence="8" type="ORF">MSTHC_0311</name>
</gene>
<name>A0A0E3H9S8_METTE</name>
<evidence type="ECO:0000256" key="7">
    <source>
        <dbReference type="SAM" id="Phobius"/>
    </source>
</evidence>
<dbReference type="PANTHER" id="PTHR21716:SF64">
    <property type="entry name" value="AI-2 TRANSPORT PROTEIN TQSA"/>
    <property type="match status" value="1"/>
</dbReference>
<dbReference type="EMBL" id="CP009502">
    <property type="protein sequence ID" value="AKB14629.1"/>
    <property type="molecule type" value="Genomic_DNA"/>
</dbReference>
<dbReference type="GO" id="GO:0055085">
    <property type="term" value="P:transmembrane transport"/>
    <property type="evidence" value="ECO:0007669"/>
    <property type="project" value="TreeGrafter"/>
</dbReference>
<protein>
    <submittedName>
        <fullName evidence="8">Putative transport protein</fullName>
    </submittedName>
</protein>
<dbReference type="GO" id="GO:0016020">
    <property type="term" value="C:membrane"/>
    <property type="evidence" value="ECO:0007669"/>
    <property type="project" value="UniProtKB-SubCell"/>
</dbReference>
<evidence type="ECO:0000256" key="2">
    <source>
        <dbReference type="ARBA" id="ARBA00009773"/>
    </source>
</evidence>
<feature type="transmembrane region" description="Helical" evidence="7">
    <location>
        <begin position="238"/>
        <end position="259"/>
    </location>
</feature>
<sequence length="370" mass="40426">MLRIIMEENSTRERSGDVNMNTNTISTPAKILIYSTAAVILTLGMKAISDILVPVFFSLFAFLIFSPLVHWLMRRGVPGKISVFLVILLFIFVFFGTAILFANSLLQLSSRIPSYESQLQSILDRVSRYLPEAGVTVESALQDIAAFAFSVSTDIISGALSAGSTLMLIFITTTFLLLDAAGAPKRVHGENEDQPAHILRFTELSKTVVNYMLLRTETNLVGGIGVAILFLLGGIDFAVLWGLLFFLFGYIPFLGFYLATIPPMLLALFEYGFIGALGVLVGVTIINALVEDVVFPSIAGKSLKLSPTLVFLSLFYWSYVLGTAGALIAVPLTIVVKIVLESSEGTRPMAKLMESSEDRRQDEERIEGSP</sequence>
<evidence type="ECO:0000256" key="3">
    <source>
        <dbReference type="ARBA" id="ARBA00022692"/>
    </source>
</evidence>
<dbReference type="AlphaFoldDB" id="A0A0E3H9S8"/>
<feature type="transmembrane region" description="Helical" evidence="7">
    <location>
        <begin position="155"/>
        <end position="178"/>
    </location>
</feature>
<evidence type="ECO:0000313" key="8">
    <source>
        <dbReference type="EMBL" id="AKB14629.1"/>
    </source>
</evidence>
<dbReference type="Pfam" id="PF01594">
    <property type="entry name" value="AI-2E_transport"/>
    <property type="match status" value="1"/>
</dbReference>
<feature type="compositionally biased region" description="Basic and acidic residues" evidence="6">
    <location>
        <begin position="354"/>
        <end position="370"/>
    </location>
</feature>
<dbReference type="InterPro" id="IPR002549">
    <property type="entry name" value="AI-2E-like"/>
</dbReference>
<proteinExistence type="inferred from homology"/>
<keyword evidence="5 7" id="KW-0472">Membrane</keyword>
<feature type="transmembrane region" description="Helical" evidence="7">
    <location>
        <begin position="31"/>
        <end position="49"/>
    </location>
</feature>
<reference evidence="8 9" key="1">
    <citation type="submission" date="2014-07" db="EMBL/GenBank/DDBJ databases">
        <title>Methanogenic archaea and the global carbon cycle.</title>
        <authorList>
            <person name="Henriksen J.R."/>
            <person name="Luke J."/>
            <person name="Reinhart S."/>
            <person name="Benedict M.N."/>
            <person name="Youngblut N.D."/>
            <person name="Metcalf M.E."/>
            <person name="Whitaker R.J."/>
            <person name="Metcalf W.W."/>
        </authorList>
    </citation>
    <scope>NUCLEOTIDE SEQUENCE [LARGE SCALE GENOMIC DNA]</scope>
    <source>
        <strain evidence="8 9">CHTI-55</strain>
    </source>
</reference>
<keyword evidence="4 7" id="KW-1133">Transmembrane helix</keyword>
<evidence type="ECO:0000313" key="9">
    <source>
        <dbReference type="Proteomes" id="UP000056925"/>
    </source>
</evidence>